<keyword evidence="4" id="KW-1185">Reference proteome</keyword>
<feature type="compositionally biased region" description="Low complexity" evidence="1">
    <location>
        <begin position="74"/>
        <end position="89"/>
    </location>
</feature>
<name>A0ABV7WC34_9MICO</name>
<feature type="region of interest" description="Disordered" evidence="1">
    <location>
        <begin position="1"/>
        <end position="167"/>
    </location>
</feature>
<feature type="transmembrane region" description="Helical" evidence="2">
    <location>
        <begin position="225"/>
        <end position="251"/>
    </location>
</feature>
<feature type="transmembrane region" description="Helical" evidence="2">
    <location>
        <begin position="177"/>
        <end position="205"/>
    </location>
</feature>
<comment type="caution">
    <text evidence="3">The sequence shown here is derived from an EMBL/GenBank/DDBJ whole genome shotgun (WGS) entry which is preliminary data.</text>
</comment>
<feature type="compositionally biased region" description="Low complexity" evidence="1">
    <location>
        <begin position="105"/>
        <end position="123"/>
    </location>
</feature>
<evidence type="ECO:0008006" key="5">
    <source>
        <dbReference type="Google" id="ProtNLM"/>
    </source>
</evidence>
<feature type="compositionally biased region" description="Basic and acidic residues" evidence="1">
    <location>
        <begin position="1"/>
        <end position="10"/>
    </location>
</feature>
<evidence type="ECO:0000256" key="2">
    <source>
        <dbReference type="SAM" id="Phobius"/>
    </source>
</evidence>
<keyword evidence="2" id="KW-0812">Transmembrane</keyword>
<organism evidence="3 4">
    <name type="scientific">Aquipuribacter hungaricus</name>
    <dbReference type="NCBI Taxonomy" id="545624"/>
    <lineage>
        <taxon>Bacteria</taxon>
        <taxon>Bacillati</taxon>
        <taxon>Actinomycetota</taxon>
        <taxon>Actinomycetes</taxon>
        <taxon>Micrococcales</taxon>
        <taxon>Intrasporangiaceae</taxon>
        <taxon>Aquipuribacter</taxon>
    </lineage>
</organism>
<keyword evidence="2" id="KW-1133">Transmembrane helix</keyword>
<feature type="compositionally biased region" description="Low complexity" evidence="1">
    <location>
        <begin position="38"/>
        <end position="57"/>
    </location>
</feature>
<proteinExistence type="predicted"/>
<feature type="compositionally biased region" description="Low complexity" evidence="1">
    <location>
        <begin position="136"/>
        <end position="152"/>
    </location>
</feature>
<feature type="compositionally biased region" description="Pro residues" evidence="1">
    <location>
        <begin position="58"/>
        <end position="73"/>
    </location>
</feature>
<dbReference type="Proteomes" id="UP001595685">
    <property type="component" value="Unassembled WGS sequence"/>
</dbReference>
<evidence type="ECO:0000256" key="1">
    <source>
        <dbReference type="SAM" id="MobiDB-lite"/>
    </source>
</evidence>
<gene>
    <name evidence="3" type="ORF">ACFOLH_01530</name>
</gene>
<evidence type="ECO:0000313" key="4">
    <source>
        <dbReference type="Proteomes" id="UP001595685"/>
    </source>
</evidence>
<dbReference type="RefSeq" id="WP_340294401.1">
    <property type="nucleotide sequence ID" value="NZ_JBBEOI010000156.1"/>
</dbReference>
<reference evidence="4" key="1">
    <citation type="journal article" date="2019" name="Int. J. Syst. Evol. Microbiol.">
        <title>The Global Catalogue of Microorganisms (GCM) 10K type strain sequencing project: providing services to taxonomists for standard genome sequencing and annotation.</title>
        <authorList>
            <consortium name="The Broad Institute Genomics Platform"/>
            <consortium name="The Broad Institute Genome Sequencing Center for Infectious Disease"/>
            <person name="Wu L."/>
            <person name="Ma J."/>
        </authorList>
    </citation>
    <scope>NUCLEOTIDE SEQUENCE [LARGE SCALE GENOMIC DNA]</scope>
    <source>
        <strain evidence="4">NCAIM B.02333</strain>
    </source>
</reference>
<keyword evidence="2" id="KW-0472">Membrane</keyword>
<dbReference type="EMBL" id="JBHRWW010000001">
    <property type="protein sequence ID" value="MFC3687017.1"/>
    <property type="molecule type" value="Genomic_DNA"/>
</dbReference>
<sequence length="260" mass="26356">MSDHDDRPQDDAGASRASDSQDSVLGGFSWDDPGQTPASAGSGRAGSSAVGGDATPAAYPPAAPYPPAQPPAAPSSSSSDDPYGTGSPSRVPLTKPGASQPAPPSDASGYAGSPSAGSPYAAPEQGYGQPGVSHPYGQQQPYGQGYGQSAQYTSTPQPYAYGPPPLSPEAEKVRSSAILWTVLNGVAIFLCGNLLSIVGVILAAVAIGKTRDDVQGARSFVRWSWILLAVGFAFWLLLIIGYVVFIIVLGLGTAGLGSGF</sequence>
<accession>A0ABV7WC34</accession>
<evidence type="ECO:0000313" key="3">
    <source>
        <dbReference type="EMBL" id="MFC3687017.1"/>
    </source>
</evidence>
<protein>
    <recommendedName>
        <fullName evidence="5">DUF4190 domain-containing protein</fullName>
    </recommendedName>
</protein>